<dbReference type="PATRIC" id="fig|1710894.3.peg.4163"/>
<dbReference type="EMBL" id="LJOY01000030">
    <property type="protein sequence ID" value="OBQ25403.1"/>
    <property type="molecule type" value="Genomic_DNA"/>
</dbReference>
<reference evidence="1 2" key="1">
    <citation type="submission" date="2015-09" db="EMBL/GenBank/DDBJ databases">
        <title>Whole genome shotgun sequence assembly of Aphanizomenon flos-aquae UKL13.</title>
        <authorList>
            <person name="Driscoll C."/>
        </authorList>
    </citation>
    <scope>NUCLEOTIDE SEQUENCE [LARGE SCALE GENOMIC DNA]</scope>
    <source>
        <strain evidence="1">MDT13</strain>
    </source>
</reference>
<evidence type="ECO:0000313" key="1">
    <source>
        <dbReference type="EMBL" id="OBQ25403.1"/>
    </source>
</evidence>
<sequence length="179" mass="19747">MGEKYLTLSELNIEGQFLGFLGKKVGKYKHLQLAIPAGNIKIKIPKYLRSSLISSLVPGEQIRIDAISKLNPRNQLKLQPYQIQAIGFCPLDNPPPPPQAKIMVCQKSGCLKRGAKALLSDLEKTLGDRGLSDKVTIEHTDCQKRCTSAPNCALILGKKQYKKVHPQAIASLLEHHLST</sequence>
<accession>A0A1B7VWR0</accession>
<keyword evidence="1" id="KW-0238">DNA-binding</keyword>
<comment type="caution">
    <text evidence="1">The sequence shown here is derived from an EMBL/GenBank/DDBJ whole genome shotgun (WGS) entry which is preliminary data.</text>
</comment>
<protein>
    <submittedName>
        <fullName evidence="1">DNA-binding protein</fullName>
    </submittedName>
</protein>
<name>A0A1B7VWR0_APHFL</name>
<dbReference type="Pfam" id="PF01257">
    <property type="entry name" value="2Fe-2S_thioredx"/>
    <property type="match status" value="1"/>
</dbReference>
<dbReference type="AlphaFoldDB" id="A0A1B7VWR0"/>
<organism evidence="1 2">
    <name type="scientific">Aphanizomenon flos-aquae LD13</name>
    <dbReference type="NCBI Taxonomy" id="1710894"/>
    <lineage>
        <taxon>Bacteria</taxon>
        <taxon>Bacillati</taxon>
        <taxon>Cyanobacteriota</taxon>
        <taxon>Cyanophyceae</taxon>
        <taxon>Nostocales</taxon>
        <taxon>Aphanizomenonaceae</taxon>
        <taxon>Aphanizomenon</taxon>
    </lineage>
</organism>
<gene>
    <name evidence="1" type="ORF">AN481_10455</name>
</gene>
<dbReference type="STRING" id="1803587.GCA_001593825_01188"/>
<dbReference type="InterPro" id="IPR036249">
    <property type="entry name" value="Thioredoxin-like_sf"/>
</dbReference>
<dbReference type="Gene3D" id="3.40.30.10">
    <property type="entry name" value="Glutaredoxin"/>
    <property type="match status" value="1"/>
</dbReference>
<proteinExistence type="predicted"/>
<dbReference type="SUPFAM" id="SSF52833">
    <property type="entry name" value="Thioredoxin-like"/>
    <property type="match status" value="1"/>
</dbReference>
<dbReference type="GO" id="GO:0003677">
    <property type="term" value="F:DNA binding"/>
    <property type="evidence" value="ECO:0007669"/>
    <property type="project" value="UniProtKB-KW"/>
</dbReference>
<evidence type="ECO:0000313" key="2">
    <source>
        <dbReference type="Proteomes" id="UP000092382"/>
    </source>
</evidence>
<dbReference type="CDD" id="cd02980">
    <property type="entry name" value="TRX_Fd_family"/>
    <property type="match status" value="1"/>
</dbReference>
<dbReference type="Proteomes" id="UP000092382">
    <property type="component" value="Unassembled WGS sequence"/>
</dbReference>